<keyword evidence="4" id="KW-0325">Glycoprotein</keyword>
<dbReference type="GeneID" id="116219898"/>
<evidence type="ECO:0000313" key="6">
    <source>
        <dbReference type="Proteomes" id="UP000515152"/>
    </source>
</evidence>
<keyword evidence="6" id="KW-1185">Reference proteome</keyword>
<evidence type="ECO:0000313" key="7">
    <source>
        <dbReference type="RefSeq" id="XP_031419876.1"/>
    </source>
</evidence>
<dbReference type="PANTHER" id="PTHR15031">
    <property type="entry name" value="CARTILAGE INTERMEDIATE LAYER PROTEIN CLIP"/>
    <property type="match status" value="1"/>
</dbReference>
<dbReference type="GO" id="GO:0005576">
    <property type="term" value="C:extracellular region"/>
    <property type="evidence" value="ECO:0007669"/>
    <property type="project" value="UniProtKB-SubCell"/>
</dbReference>
<keyword evidence="2" id="KW-0964">Secreted</keyword>
<sequence>MDRDNPTGSGDWETISCLKRRYPKRMCPNPIAIEVATVDGISLADAGNVFYKNDHITGLICKNADQKTCFCRDYKVRFVCHPSFCGRMRDEILFKDDRPLSIGDLRV</sequence>
<dbReference type="InterPro" id="IPR039675">
    <property type="entry name" value="CILP1/CILP2"/>
</dbReference>
<evidence type="ECO:0000256" key="3">
    <source>
        <dbReference type="ARBA" id="ARBA00022729"/>
    </source>
</evidence>
<dbReference type="PANTHER" id="PTHR15031:SF4">
    <property type="entry name" value="CARTILAGE INTERMEDIATE LAYER PROTEIN 1"/>
    <property type="match status" value="1"/>
</dbReference>
<evidence type="ECO:0000256" key="1">
    <source>
        <dbReference type="ARBA" id="ARBA00004613"/>
    </source>
</evidence>
<dbReference type="AlphaFoldDB" id="A0A6P8F722"/>
<dbReference type="Pfam" id="PF13330">
    <property type="entry name" value="Mucin2_WxxW"/>
    <property type="match status" value="1"/>
</dbReference>
<evidence type="ECO:0000256" key="4">
    <source>
        <dbReference type="ARBA" id="ARBA00023180"/>
    </source>
</evidence>
<comment type="subcellular location">
    <subcellularLocation>
        <location evidence="1">Secreted</location>
    </subcellularLocation>
</comment>
<protein>
    <submittedName>
        <fullName evidence="7">Cartilage intermediate layer protein 1-like</fullName>
    </submittedName>
</protein>
<dbReference type="RefSeq" id="XP_031419876.1">
    <property type="nucleotide sequence ID" value="XM_031564016.1"/>
</dbReference>
<name>A0A6P8F722_CLUHA</name>
<reference evidence="7" key="1">
    <citation type="submission" date="2025-08" db="UniProtKB">
        <authorList>
            <consortium name="RefSeq"/>
        </authorList>
    </citation>
    <scope>IDENTIFICATION</scope>
</reference>
<feature type="domain" description="WxxW" evidence="5">
    <location>
        <begin position="1"/>
        <end position="80"/>
    </location>
</feature>
<evidence type="ECO:0000259" key="5">
    <source>
        <dbReference type="Pfam" id="PF13330"/>
    </source>
</evidence>
<proteinExistence type="predicted"/>
<accession>A0A6P8F722</accession>
<dbReference type="OrthoDB" id="10018712at2759"/>
<evidence type="ECO:0000256" key="2">
    <source>
        <dbReference type="ARBA" id="ARBA00022525"/>
    </source>
</evidence>
<dbReference type="InterPro" id="IPR025155">
    <property type="entry name" value="WxxW_domain"/>
</dbReference>
<gene>
    <name evidence="7" type="primary">LOC116219898</name>
</gene>
<dbReference type="Proteomes" id="UP000515152">
    <property type="component" value="Chromosome 26"/>
</dbReference>
<organism evidence="6 7">
    <name type="scientific">Clupea harengus</name>
    <name type="common">Atlantic herring</name>
    <dbReference type="NCBI Taxonomy" id="7950"/>
    <lineage>
        <taxon>Eukaryota</taxon>
        <taxon>Metazoa</taxon>
        <taxon>Chordata</taxon>
        <taxon>Craniata</taxon>
        <taxon>Vertebrata</taxon>
        <taxon>Euteleostomi</taxon>
        <taxon>Actinopterygii</taxon>
        <taxon>Neopterygii</taxon>
        <taxon>Teleostei</taxon>
        <taxon>Clupei</taxon>
        <taxon>Clupeiformes</taxon>
        <taxon>Clupeoidei</taxon>
        <taxon>Clupeidae</taxon>
        <taxon>Clupea</taxon>
    </lineage>
</organism>
<dbReference type="KEGG" id="char:116219898"/>
<keyword evidence="3" id="KW-0732">Signal</keyword>